<feature type="repeat" description="ANK" evidence="3">
    <location>
        <begin position="1"/>
        <end position="33"/>
    </location>
</feature>
<dbReference type="Gene3D" id="1.25.40.20">
    <property type="entry name" value="Ankyrin repeat-containing domain"/>
    <property type="match status" value="1"/>
</dbReference>
<keyword evidence="1" id="KW-0677">Repeat</keyword>
<evidence type="ECO:0000313" key="5">
    <source>
        <dbReference type="Proteomes" id="UP000694865"/>
    </source>
</evidence>
<gene>
    <name evidence="6" type="primary">LOC102809324</name>
</gene>
<keyword evidence="5" id="KW-1185">Reference proteome</keyword>
<dbReference type="SMART" id="SM00248">
    <property type="entry name" value="ANK"/>
    <property type="match status" value="3"/>
</dbReference>
<dbReference type="PANTHER" id="PTHR24198:SF165">
    <property type="entry name" value="ANKYRIN REPEAT-CONTAINING PROTEIN-RELATED"/>
    <property type="match status" value="1"/>
</dbReference>
<dbReference type="PANTHER" id="PTHR24198">
    <property type="entry name" value="ANKYRIN REPEAT AND PROTEIN KINASE DOMAIN-CONTAINING PROTEIN"/>
    <property type="match status" value="1"/>
</dbReference>
<dbReference type="Pfam" id="PF12796">
    <property type="entry name" value="Ank_2"/>
    <property type="match status" value="1"/>
</dbReference>
<evidence type="ECO:0000256" key="3">
    <source>
        <dbReference type="PROSITE-ProRule" id="PRU00023"/>
    </source>
</evidence>
<feature type="non-terminal residue" evidence="6">
    <location>
        <position position="1"/>
    </location>
</feature>
<evidence type="ECO:0000256" key="4">
    <source>
        <dbReference type="SAM" id="MobiDB-lite"/>
    </source>
</evidence>
<protein>
    <submittedName>
        <fullName evidence="6">Uncharacterized protein LOC102809324</fullName>
    </submittedName>
</protein>
<keyword evidence="2 3" id="KW-0040">ANK repeat</keyword>
<sequence length="244" mass="27397">THKTPLHLAAEYGHDSTVQILLRADVKKEPRDKKKRTPLHLAVIGGCFHMNHSRVTGTLLKAGVHKEPRDERDVQNLFSMTPLEIAFEKGNPHIIQLLSNADIPDSVFDEVQHIDDDNVFEFVKDITAPDGKIDSKLQSKIMKDPHGDNNNAGSNQRSKVPHTKKKNKKKKDEREHRLVSCHPALDQCSSAAVQCRHGSQRMSQDNACPIQHVGLIGARQRAVVLRDIGGRIRGRLSRIPVRNK</sequence>
<evidence type="ECO:0000256" key="2">
    <source>
        <dbReference type="ARBA" id="ARBA00023043"/>
    </source>
</evidence>
<feature type="compositionally biased region" description="Polar residues" evidence="4">
    <location>
        <begin position="148"/>
        <end position="158"/>
    </location>
</feature>
<proteinExistence type="predicted"/>
<dbReference type="InterPro" id="IPR036770">
    <property type="entry name" value="Ankyrin_rpt-contain_sf"/>
</dbReference>
<feature type="compositionally biased region" description="Basic residues" evidence="4">
    <location>
        <begin position="159"/>
        <end position="169"/>
    </location>
</feature>
<dbReference type="InterPro" id="IPR002110">
    <property type="entry name" value="Ankyrin_rpt"/>
</dbReference>
<feature type="region of interest" description="Disordered" evidence="4">
    <location>
        <begin position="141"/>
        <end position="177"/>
    </location>
</feature>
<evidence type="ECO:0000313" key="6">
    <source>
        <dbReference type="RefSeq" id="XP_006823333.1"/>
    </source>
</evidence>
<dbReference type="RefSeq" id="XP_006823333.1">
    <property type="nucleotide sequence ID" value="XM_006823270.1"/>
</dbReference>
<accession>A0ABM0MTJ2</accession>
<organism evidence="5 6">
    <name type="scientific">Saccoglossus kowalevskii</name>
    <name type="common">Acorn worm</name>
    <dbReference type="NCBI Taxonomy" id="10224"/>
    <lineage>
        <taxon>Eukaryota</taxon>
        <taxon>Metazoa</taxon>
        <taxon>Hemichordata</taxon>
        <taxon>Enteropneusta</taxon>
        <taxon>Harrimaniidae</taxon>
        <taxon>Saccoglossus</taxon>
    </lineage>
</organism>
<dbReference type="SUPFAM" id="SSF48403">
    <property type="entry name" value="Ankyrin repeat"/>
    <property type="match status" value="1"/>
</dbReference>
<dbReference type="GeneID" id="102809324"/>
<reference evidence="6" key="1">
    <citation type="submission" date="2025-08" db="UniProtKB">
        <authorList>
            <consortium name="RefSeq"/>
        </authorList>
    </citation>
    <scope>IDENTIFICATION</scope>
    <source>
        <tissue evidence="6">Testes</tissue>
    </source>
</reference>
<dbReference type="PROSITE" id="PS50297">
    <property type="entry name" value="ANK_REP_REGION"/>
    <property type="match status" value="1"/>
</dbReference>
<dbReference type="PROSITE" id="PS50088">
    <property type="entry name" value="ANK_REPEAT"/>
    <property type="match status" value="1"/>
</dbReference>
<name>A0ABM0MTJ2_SACKO</name>
<dbReference type="Proteomes" id="UP000694865">
    <property type="component" value="Unplaced"/>
</dbReference>
<evidence type="ECO:0000256" key="1">
    <source>
        <dbReference type="ARBA" id="ARBA00022737"/>
    </source>
</evidence>